<feature type="region of interest" description="Disordered" evidence="1">
    <location>
        <begin position="107"/>
        <end position="138"/>
    </location>
</feature>
<evidence type="ECO:0000313" key="3">
    <source>
        <dbReference type="EMBL" id="MBE1426165.1"/>
    </source>
</evidence>
<evidence type="ECO:0000313" key="4">
    <source>
        <dbReference type="Proteomes" id="UP000639010"/>
    </source>
</evidence>
<dbReference type="RefSeq" id="WP_192624203.1">
    <property type="nucleotide sequence ID" value="NZ_JADBGG010000022.1"/>
</dbReference>
<feature type="chain" id="PRO_5046895534" evidence="2">
    <location>
        <begin position="26"/>
        <end position="221"/>
    </location>
</feature>
<name>A0ABR9H641_9BACT</name>
<sequence>MKPWTAFFLMAAVSTGLLMARNLSADSLFTKNPSVQAVQGAGTPETSAAQNAQPQGNAALPKKIKYSKGMSPGSLAALADRDIIELAPGRYLKMGDARRLAAIAQKFKTAQPGSRRPPELRAKPAATGRPLKNPSDLASAFTLPDQKTVQLPSGRTYTAGLVKKVREDVEKGLGRRVDQIPQRPDSTVLESPQGTRITVGELKKALAERRKTSPNSTRPKP</sequence>
<feature type="compositionally biased region" description="Polar residues" evidence="1">
    <location>
        <begin position="184"/>
        <end position="196"/>
    </location>
</feature>
<keyword evidence="2" id="KW-0732">Signal</keyword>
<accession>A0ABR9H641</accession>
<evidence type="ECO:0000256" key="1">
    <source>
        <dbReference type="SAM" id="MobiDB-lite"/>
    </source>
</evidence>
<dbReference type="Proteomes" id="UP000639010">
    <property type="component" value="Unassembled WGS sequence"/>
</dbReference>
<keyword evidence="4" id="KW-1185">Reference proteome</keyword>
<evidence type="ECO:0000256" key="2">
    <source>
        <dbReference type="SAM" id="SignalP"/>
    </source>
</evidence>
<organism evidence="3 4">
    <name type="scientific">Desulfomicrobium macestii</name>
    <dbReference type="NCBI Taxonomy" id="90731"/>
    <lineage>
        <taxon>Bacteria</taxon>
        <taxon>Pseudomonadati</taxon>
        <taxon>Thermodesulfobacteriota</taxon>
        <taxon>Desulfovibrionia</taxon>
        <taxon>Desulfovibrionales</taxon>
        <taxon>Desulfomicrobiaceae</taxon>
        <taxon>Desulfomicrobium</taxon>
    </lineage>
</organism>
<gene>
    <name evidence="3" type="ORF">H4684_002827</name>
</gene>
<proteinExistence type="predicted"/>
<dbReference type="EMBL" id="JADBGG010000022">
    <property type="protein sequence ID" value="MBE1426165.1"/>
    <property type="molecule type" value="Genomic_DNA"/>
</dbReference>
<reference evidence="3 4" key="1">
    <citation type="submission" date="2020-10" db="EMBL/GenBank/DDBJ databases">
        <title>Genomic Encyclopedia of Type Strains, Phase IV (KMG-IV): sequencing the most valuable type-strain genomes for metagenomic binning, comparative biology and taxonomic classification.</title>
        <authorList>
            <person name="Goeker M."/>
        </authorList>
    </citation>
    <scope>NUCLEOTIDE SEQUENCE [LARGE SCALE GENOMIC DNA]</scope>
    <source>
        <strain evidence="3 4">DSM 4194</strain>
    </source>
</reference>
<protein>
    <submittedName>
        <fullName evidence="3">Uncharacterized protein</fullName>
    </submittedName>
</protein>
<feature type="signal peptide" evidence="2">
    <location>
        <begin position="1"/>
        <end position="25"/>
    </location>
</feature>
<comment type="caution">
    <text evidence="3">The sequence shown here is derived from an EMBL/GenBank/DDBJ whole genome shotgun (WGS) entry which is preliminary data.</text>
</comment>
<feature type="region of interest" description="Disordered" evidence="1">
    <location>
        <begin position="170"/>
        <end position="199"/>
    </location>
</feature>